<keyword evidence="2" id="KW-0418">Kinase</keyword>
<keyword evidence="2" id="KW-0808">Transferase</keyword>
<dbReference type="InterPro" id="IPR011009">
    <property type="entry name" value="Kinase-like_dom_sf"/>
</dbReference>
<protein>
    <submittedName>
        <fullName evidence="2">Protein kinase-like domain protein</fullName>
    </submittedName>
</protein>
<evidence type="ECO:0000256" key="1">
    <source>
        <dbReference type="SAM" id="MobiDB-lite"/>
    </source>
</evidence>
<proteinExistence type="predicted"/>
<organism evidence="2 3">
    <name type="scientific">Akanthomyces lecanii RCEF 1005</name>
    <dbReference type="NCBI Taxonomy" id="1081108"/>
    <lineage>
        <taxon>Eukaryota</taxon>
        <taxon>Fungi</taxon>
        <taxon>Dikarya</taxon>
        <taxon>Ascomycota</taxon>
        <taxon>Pezizomycotina</taxon>
        <taxon>Sordariomycetes</taxon>
        <taxon>Hypocreomycetidae</taxon>
        <taxon>Hypocreales</taxon>
        <taxon>Cordycipitaceae</taxon>
        <taxon>Akanthomyces</taxon>
        <taxon>Cordyceps confragosa</taxon>
    </lineage>
</organism>
<sequence>MSYNRKTVFPPEWTISAPQNREERRFNDVSRPPASSSTRRHLPPVPEDGSDDTQSLPAKPNCPHHSSIAQPVLHCHIQLGERGYEYIVAENSENQAFLAYPLSGLPLEVQQENIRKVQSHQSFVKIYSTFSHRIDGLTYDFAAQELMWLSLSHLRGIIMLTDVGLASIVTPILKALTFLHGMDLEHGSLSCSTCQLDYNGNLKICGYENCRAFTTDRDMLSFRRLLHELIDGFELDGDYKSFKLPRKGEQLSEEGLNFVQHVMETKATASAILEHKFLRKTKSSPEALQGLLAMANVCVGIAGGREPSWERLRDERKIITQLRSYE</sequence>
<keyword evidence="3" id="KW-1185">Reference proteome</keyword>
<comment type="caution">
    <text evidence="2">The sequence shown here is derived from an EMBL/GenBank/DDBJ whole genome shotgun (WGS) entry which is preliminary data.</text>
</comment>
<reference evidence="2 3" key="1">
    <citation type="journal article" date="2016" name="Genome Biol. Evol.">
        <title>Divergent and convergent evolution of fungal pathogenicity.</title>
        <authorList>
            <person name="Shang Y."/>
            <person name="Xiao G."/>
            <person name="Zheng P."/>
            <person name="Cen K."/>
            <person name="Zhan S."/>
            <person name="Wang C."/>
        </authorList>
    </citation>
    <scope>NUCLEOTIDE SEQUENCE [LARGE SCALE GENOMIC DNA]</scope>
    <source>
        <strain evidence="2 3">RCEF 1005</strain>
    </source>
</reference>
<evidence type="ECO:0000313" key="2">
    <source>
        <dbReference type="EMBL" id="OAA65118.1"/>
    </source>
</evidence>
<dbReference type="Gene3D" id="1.10.510.10">
    <property type="entry name" value="Transferase(Phosphotransferase) domain 1"/>
    <property type="match status" value="1"/>
</dbReference>
<accession>A0A167XLE5</accession>
<dbReference type="GO" id="GO:0016301">
    <property type="term" value="F:kinase activity"/>
    <property type="evidence" value="ECO:0007669"/>
    <property type="project" value="UniProtKB-KW"/>
</dbReference>
<dbReference type="Proteomes" id="UP000076881">
    <property type="component" value="Unassembled WGS sequence"/>
</dbReference>
<gene>
    <name evidence="2" type="ORF">LEL_10565</name>
</gene>
<name>A0A167XLE5_CORDF</name>
<dbReference type="EMBL" id="AZHF01000014">
    <property type="protein sequence ID" value="OAA65118.1"/>
    <property type="molecule type" value="Genomic_DNA"/>
</dbReference>
<dbReference type="OrthoDB" id="4062651at2759"/>
<feature type="region of interest" description="Disordered" evidence="1">
    <location>
        <begin position="1"/>
        <end position="64"/>
    </location>
</feature>
<evidence type="ECO:0000313" key="3">
    <source>
        <dbReference type="Proteomes" id="UP000076881"/>
    </source>
</evidence>
<dbReference type="AlphaFoldDB" id="A0A167XLE5"/>
<dbReference type="SUPFAM" id="SSF56112">
    <property type="entry name" value="Protein kinase-like (PK-like)"/>
    <property type="match status" value="1"/>
</dbReference>